<organism evidence="4 5">
    <name type="scientific">Pseudidiomarina aestuarii</name>
    <dbReference type="NCBI Taxonomy" id="624146"/>
    <lineage>
        <taxon>Bacteria</taxon>
        <taxon>Pseudomonadati</taxon>
        <taxon>Pseudomonadota</taxon>
        <taxon>Gammaproteobacteria</taxon>
        <taxon>Alteromonadales</taxon>
        <taxon>Idiomarinaceae</taxon>
        <taxon>Pseudidiomarina</taxon>
    </lineage>
</organism>
<dbReference type="InterPro" id="IPR050834">
    <property type="entry name" value="Glycosyltransf_2"/>
</dbReference>
<keyword evidence="1 4" id="KW-0808">Transferase</keyword>
<feature type="domain" description="Galactosyltransferase C-terminal" evidence="3">
    <location>
        <begin position="187"/>
        <end position="231"/>
    </location>
</feature>
<dbReference type="SUPFAM" id="SSF53448">
    <property type="entry name" value="Nucleotide-diphospho-sugar transferases"/>
    <property type="match status" value="1"/>
</dbReference>
<dbReference type="Pfam" id="PF00535">
    <property type="entry name" value="Glycos_transf_2"/>
    <property type="match status" value="1"/>
</dbReference>
<dbReference type="EMBL" id="PYVG01000028">
    <property type="protein sequence ID" value="PTB88911.1"/>
    <property type="molecule type" value="Genomic_DNA"/>
</dbReference>
<dbReference type="InterPro" id="IPR027791">
    <property type="entry name" value="Galactosyl_T_C"/>
</dbReference>
<gene>
    <name evidence="4" type="ORF">C9928_05135</name>
</gene>
<dbReference type="InterPro" id="IPR029044">
    <property type="entry name" value="Nucleotide-diphossugar_trans"/>
</dbReference>
<dbReference type="GO" id="GO:0016740">
    <property type="term" value="F:transferase activity"/>
    <property type="evidence" value="ECO:0007669"/>
    <property type="project" value="UniProtKB-KW"/>
</dbReference>
<sequence>MLTVIFSTYNSPDWLEKTLWGFHFQTFQDFEIIVADDGSTPDTLARINRFEQQSGRQVKHVWQPDEGFRKTRILNKALLVAEGDYVVFTDGDCIPRNDFLATHVQYREPSYFLSGGYFKLPLSASRAITVDDIKNGNAFDVEWLVERGLKKTHKALKLTASGRKSKLLNRLTPTRASWNGHNASGWLADLIAVNGFDERMRYGGEDRELGERLLNKGVKSKQIRYSAVCVHLEHARSYVEQEVRLFNGKIIENTKKNQIVVTSYGLDRHTFIDSAEAV</sequence>
<evidence type="ECO:0000259" key="3">
    <source>
        <dbReference type="Pfam" id="PF02709"/>
    </source>
</evidence>
<protein>
    <submittedName>
        <fullName evidence="4">Glycosyl transferase family 2</fullName>
    </submittedName>
</protein>
<proteinExistence type="predicted"/>
<accession>A0A6N4DDB6</accession>
<reference evidence="4 5" key="1">
    <citation type="submission" date="2018-03" db="EMBL/GenBank/DDBJ databases">
        <title>Cross-interface Injection: A General Nanoliter Liquid Handling Method Applied to Single Cells Genome Amplification Automated Nanoliter Liquid Handling Applied to Single Cell Multiple Displacement Amplification.</title>
        <authorList>
            <person name="Yun J."/>
            <person name="Xu P."/>
            <person name="Xu J."/>
            <person name="Dai X."/>
            <person name="Wang Y."/>
            <person name="Zheng X."/>
            <person name="Cao C."/>
            <person name="Yi Q."/>
            <person name="Zhu Y."/>
            <person name="Wang L."/>
            <person name="Dong Z."/>
            <person name="Huang Y."/>
            <person name="Huang L."/>
            <person name="Du W."/>
        </authorList>
    </citation>
    <scope>NUCLEOTIDE SEQUENCE [LARGE SCALE GENOMIC DNA]</scope>
    <source>
        <strain evidence="4 5">A9-4</strain>
    </source>
</reference>
<dbReference type="Pfam" id="PF02709">
    <property type="entry name" value="Glyco_transf_7C"/>
    <property type="match status" value="1"/>
</dbReference>
<dbReference type="Proteomes" id="UP000241514">
    <property type="component" value="Unassembled WGS sequence"/>
</dbReference>
<evidence type="ECO:0000313" key="5">
    <source>
        <dbReference type="Proteomes" id="UP000241514"/>
    </source>
</evidence>
<dbReference type="CDD" id="cd06420">
    <property type="entry name" value="GT2_Chondriotin_Pol_N"/>
    <property type="match status" value="1"/>
</dbReference>
<dbReference type="PANTHER" id="PTHR43685">
    <property type="entry name" value="GLYCOSYLTRANSFERASE"/>
    <property type="match status" value="1"/>
</dbReference>
<dbReference type="AlphaFoldDB" id="A0A6N4DDB6"/>
<comment type="caution">
    <text evidence="4">The sequence shown here is derived from an EMBL/GenBank/DDBJ whole genome shotgun (WGS) entry which is preliminary data.</text>
</comment>
<name>A0A6N4DDB6_9GAMM</name>
<evidence type="ECO:0000259" key="2">
    <source>
        <dbReference type="Pfam" id="PF00535"/>
    </source>
</evidence>
<evidence type="ECO:0000256" key="1">
    <source>
        <dbReference type="ARBA" id="ARBA00022679"/>
    </source>
</evidence>
<dbReference type="Gene3D" id="3.90.550.10">
    <property type="entry name" value="Spore Coat Polysaccharide Biosynthesis Protein SpsA, Chain A"/>
    <property type="match status" value="1"/>
</dbReference>
<feature type="domain" description="Glycosyltransferase 2-like" evidence="2">
    <location>
        <begin position="3"/>
        <end position="106"/>
    </location>
</feature>
<dbReference type="InterPro" id="IPR001173">
    <property type="entry name" value="Glyco_trans_2-like"/>
</dbReference>
<dbReference type="PANTHER" id="PTHR43685:SF3">
    <property type="entry name" value="SLR2126 PROTEIN"/>
    <property type="match status" value="1"/>
</dbReference>
<evidence type="ECO:0000313" key="4">
    <source>
        <dbReference type="EMBL" id="PTB88911.1"/>
    </source>
</evidence>